<dbReference type="Proteomes" id="UP000215256">
    <property type="component" value="Chromosome 2"/>
</dbReference>
<organism evidence="1 2">
    <name type="scientific">Ochrobactrum quorumnocens</name>
    <dbReference type="NCBI Taxonomy" id="271865"/>
    <lineage>
        <taxon>Bacteria</taxon>
        <taxon>Pseudomonadati</taxon>
        <taxon>Pseudomonadota</taxon>
        <taxon>Alphaproteobacteria</taxon>
        <taxon>Hyphomicrobiales</taxon>
        <taxon>Brucellaceae</taxon>
        <taxon>Brucella/Ochrobactrum group</taxon>
        <taxon>Ochrobactrum</taxon>
    </lineage>
</organism>
<protein>
    <submittedName>
        <fullName evidence="1">Uncharacterized protein</fullName>
    </submittedName>
</protein>
<proteinExistence type="predicted"/>
<name>A0A248UBB0_9HYPH</name>
<accession>A0A248UBB0</accession>
<evidence type="ECO:0000313" key="2">
    <source>
        <dbReference type="Proteomes" id="UP000215256"/>
    </source>
</evidence>
<evidence type="ECO:0000313" key="1">
    <source>
        <dbReference type="EMBL" id="ASV83629.1"/>
    </source>
</evidence>
<sequence length="64" mass="7319">MQRLNYDKANPPLYERGVIRTGVDERFNHDALLFLRGRIVNSFNAALRLIEQSKIGHAAINPDL</sequence>
<dbReference type="EMBL" id="CP022603">
    <property type="protein sequence ID" value="ASV83629.1"/>
    <property type="molecule type" value="Genomic_DNA"/>
</dbReference>
<reference evidence="1 2" key="1">
    <citation type="submission" date="2017-07" db="EMBL/GenBank/DDBJ databases">
        <title>Phylogenetic study on the rhizospheric bacterium Ochrobactrum sp. A44.</title>
        <authorList>
            <person name="Krzyzanowska D.M."/>
            <person name="Ossowicki A."/>
            <person name="Rajewska M."/>
            <person name="Maciag T."/>
            <person name="Kaczynski Z."/>
            <person name="Czerwicka M."/>
            <person name="Jafra S."/>
        </authorList>
    </citation>
    <scope>NUCLEOTIDE SEQUENCE [LARGE SCALE GENOMIC DNA]</scope>
    <source>
        <strain evidence="1 2">A44</strain>
    </source>
</reference>
<dbReference type="KEGG" id="och:CES85_4411"/>
<dbReference type="AlphaFoldDB" id="A0A248UBB0"/>
<gene>
    <name evidence="1" type="ORF">CES85_4411</name>
</gene>